<feature type="compositionally biased region" description="Basic and acidic residues" evidence="1">
    <location>
        <begin position="74"/>
        <end position="86"/>
    </location>
</feature>
<organism evidence="2 3">
    <name type="scientific">Stenotrophomonas maltophilia</name>
    <name type="common">Pseudomonas maltophilia</name>
    <name type="synonym">Xanthomonas maltophilia</name>
    <dbReference type="NCBI Taxonomy" id="40324"/>
    <lineage>
        <taxon>Bacteria</taxon>
        <taxon>Pseudomonadati</taxon>
        <taxon>Pseudomonadota</taxon>
        <taxon>Gammaproteobacteria</taxon>
        <taxon>Lysobacterales</taxon>
        <taxon>Lysobacteraceae</taxon>
        <taxon>Stenotrophomonas</taxon>
        <taxon>Stenotrophomonas maltophilia group</taxon>
    </lineage>
</organism>
<reference evidence="3" key="1">
    <citation type="journal article" date="2020" name="MBio">
        <title>Horizontal gene transfer to a defensive symbiont with a reduced genome amongst a multipartite beetle microbiome.</title>
        <authorList>
            <person name="Waterworth S.C."/>
            <person name="Florez L.V."/>
            <person name="Rees E.R."/>
            <person name="Hertweck C."/>
            <person name="Kaltenpoth M."/>
            <person name="Kwan J.C."/>
        </authorList>
    </citation>
    <scope>NUCLEOTIDE SEQUENCE [LARGE SCALE GENOMIC DNA]</scope>
</reference>
<comment type="caution">
    <text evidence="2">The sequence shown here is derived from an EMBL/GenBank/DDBJ whole genome shotgun (WGS) entry which is preliminary data.</text>
</comment>
<dbReference type="AlphaFoldDB" id="A0A7V8FIJ8"/>
<evidence type="ECO:0000313" key="2">
    <source>
        <dbReference type="EMBL" id="KAF1016357.1"/>
    </source>
</evidence>
<dbReference type="EMBL" id="WNDS01000002">
    <property type="protein sequence ID" value="KAF1016357.1"/>
    <property type="molecule type" value="Genomic_DNA"/>
</dbReference>
<accession>A0A7V8FIJ8</accession>
<proteinExistence type="predicted"/>
<dbReference type="Proteomes" id="UP000487117">
    <property type="component" value="Unassembled WGS sequence"/>
</dbReference>
<name>A0A7V8FIJ8_STEMA</name>
<sequence>MASALPAAHAQAILHAPDLASAERAYLQLMPDLAHVSELAQYAARLPRAAGAAPGYTLSMTLVGLRLQELEMDEPRAAQQRRDSQRSLRQAYASL</sequence>
<evidence type="ECO:0000313" key="3">
    <source>
        <dbReference type="Proteomes" id="UP000487117"/>
    </source>
</evidence>
<protein>
    <submittedName>
        <fullName evidence="2">Uncharacterized protein</fullName>
    </submittedName>
</protein>
<gene>
    <name evidence="2" type="ORF">GAK31_01852</name>
</gene>
<evidence type="ECO:0000256" key="1">
    <source>
        <dbReference type="SAM" id="MobiDB-lite"/>
    </source>
</evidence>
<feature type="region of interest" description="Disordered" evidence="1">
    <location>
        <begin position="74"/>
        <end position="95"/>
    </location>
</feature>